<dbReference type="InterPro" id="IPR020568">
    <property type="entry name" value="Ribosomal_Su5_D2-typ_SF"/>
</dbReference>
<dbReference type="Pfam" id="PF03725">
    <property type="entry name" value="RNase_PH_C"/>
    <property type="match status" value="1"/>
</dbReference>
<evidence type="ECO:0000259" key="8">
    <source>
        <dbReference type="Pfam" id="PF03725"/>
    </source>
</evidence>
<dbReference type="OrthoDB" id="272245at2759"/>
<dbReference type="PANTHER" id="PTHR11097:SF8">
    <property type="entry name" value="EXOSOME COMPLEX COMPONENT RRP42"/>
    <property type="match status" value="1"/>
</dbReference>
<accession>A0A250X9K2</accession>
<feature type="domain" description="Exoribonuclease phosphorolytic" evidence="8">
    <location>
        <begin position="198"/>
        <end position="262"/>
    </location>
</feature>
<dbReference type="CDD" id="cd11367">
    <property type="entry name" value="RNase_PH_RRP42"/>
    <property type="match status" value="1"/>
</dbReference>
<evidence type="ECO:0000313" key="9">
    <source>
        <dbReference type="EMBL" id="GAX79785.1"/>
    </source>
</evidence>
<evidence type="ECO:0000259" key="7">
    <source>
        <dbReference type="Pfam" id="PF01138"/>
    </source>
</evidence>
<dbReference type="GO" id="GO:0071028">
    <property type="term" value="P:nuclear mRNA surveillance"/>
    <property type="evidence" value="ECO:0007669"/>
    <property type="project" value="TreeGrafter"/>
</dbReference>
<dbReference type="Pfam" id="PF01138">
    <property type="entry name" value="RNase_PH"/>
    <property type="match status" value="1"/>
</dbReference>
<comment type="subcellular location">
    <subcellularLocation>
        <location evidence="1">Cytoplasm</location>
    </subcellularLocation>
    <subcellularLocation>
        <location evidence="2">Nucleus</location>
        <location evidence="2">Nucleolus</location>
    </subcellularLocation>
</comment>
<dbReference type="AlphaFoldDB" id="A0A250X9K2"/>
<reference evidence="9 10" key="1">
    <citation type="submission" date="2017-08" db="EMBL/GenBank/DDBJ databases">
        <title>Acidophilic green algal genome provides insights into adaptation to an acidic environment.</title>
        <authorList>
            <person name="Hirooka S."/>
            <person name="Hirose Y."/>
            <person name="Kanesaki Y."/>
            <person name="Higuchi S."/>
            <person name="Fujiwara T."/>
            <person name="Onuma R."/>
            <person name="Era A."/>
            <person name="Ohbayashi R."/>
            <person name="Uzuka A."/>
            <person name="Nozaki H."/>
            <person name="Yoshikawa H."/>
            <person name="Miyagishima S.Y."/>
        </authorList>
    </citation>
    <scope>NUCLEOTIDE SEQUENCE [LARGE SCALE GENOMIC DNA]</scope>
    <source>
        <strain evidence="9 10">NIES-2499</strain>
    </source>
</reference>
<dbReference type="SUPFAM" id="SSF55666">
    <property type="entry name" value="Ribonuclease PH domain 2-like"/>
    <property type="match status" value="1"/>
</dbReference>
<dbReference type="SUPFAM" id="SSF54211">
    <property type="entry name" value="Ribosomal protein S5 domain 2-like"/>
    <property type="match status" value="1"/>
</dbReference>
<dbReference type="GO" id="GO:0005730">
    <property type="term" value="C:nucleolus"/>
    <property type="evidence" value="ECO:0007669"/>
    <property type="project" value="UniProtKB-SubCell"/>
</dbReference>
<evidence type="ECO:0000256" key="6">
    <source>
        <dbReference type="ARBA" id="ARBA00042523"/>
    </source>
</evidence>
<evidence type="ECO:0000256" key="5">
    <source>
        <dbReference type="ARBA" id="ARBA00022835"/>
    </source>
</evidence>
<dbReference type="GO" id="GO:0000177">
    <property type="term" value="C:cytoplasmic exosome (RNase complex)"/>
    <property type="evidence" value="ECO:0007669"/>
    <property type="project" value="TreeGrafter"/>
</dbReference>
<dbReference type="GO" id="GO:0035925">
    <property type="term" value="F:mRNA 3'-UTR AU-rich region binding"/>
    <property type="evidence" value="ECO:0007669"/>
    <property type="project" value="TreeGrafter"/>
</dbReference>
<evidence type="ECO:0000313" key="10">
    <source>
        <dbReference type="Proteomes" id="UP000232323"/>
    </source>
</evidence>
<comment type="similarity">
    <text evidence="3">Belongs to the RNase PH family.</text>
</comment>
<organism evidence="9 10">
    <name type="scientific">Chlamydomonas eustigma</name>
    <dbReference type="NCBI Taxonomy" id="1157962"/>
    <lineage>
        <taxon>Eukaryota</taxon>
        <taxon>Viridiplantae</taxon>
        <taxon>Chlorophyta</taxon>
        <taxon>core chlorophytes</taxon>
        <taxon>Chlorophyceae</taxon>
        <taxon>CS clade</taxon>
        <taxon>Chlamydomonadales</taxon>
        <taxon>Chlamydomonadaceae</taxon>
        <taxon>Chlamydomonas</taxon>
    </lineage>
</organism>
<dbReference type="InterPro" id="IPR036345">
    <property type="entry name" value="ExoRNase_PH_dom2_sf"/>
</dbReference>
<keyword evidence="4" id="KW-0963">Cytoplasm</keyword>
<evidence type="ECO:0000256" key="2">
    <source>
        <dbReference type="ARBA" id="ARBA00004604"/>
    </source>
</evidence>
<feature type="domain" description="Exoribonuclease phosphorolytic" evidence="7">
    <location>
        <begin position="27"/>
        <end position="166"/>
    </location>
</feature>
<dbReference type="EMBL" id="BEGY01000045">
    <property type="protein sequence ID" value="GAX79785.1"/>
    <property type="molecule type" value="Genomic_DNA"/>
</dbReference>
<dbReference type="Proteomes" id="UP000232323">
    <property type="component" value="Unassembled WGS sequence"/>
</dbReference>
<evidence type="ECO:0000256" key="4">
    <source>
        <dbReference type="ARBA" id="ARBA00022490"/>
    </source>
</evidence>
<keyword evidence="5" id="KW-0271">Exosome</keyword>
<dbReference type="GO" id="GO:0016075">
    <property type="term" value="P:rRNA catabolic process"/>
    <property type="evidence" value="ECO:0007669"/>
    <property type="project" value="TreeGrafter"/>
</dbReference>
<dbReference type="InterPro" id="IPR050590">
    <property type="entry name" value="Exosome_comp_Rrp42_subfam"/>
</dbReference>
<protein>
    <recommendedName>
        <fullName evidence="6">Ribosomal RNA-processing protein 42</fullName>
    </recommendedName>
</protein>
<dbReference type="GO" id="GO:0071035">
    <property type="term" value="P:nuclear polyadenylation-dependent rRNA catabolic process"/>
    <property type="evidence" value="ECO:0007669"/>
    <property type="project" value="TreeGrafter"/>
</dbReference>
<dbReference type="GO" id="GO:0034473">
    <property type="term" value="P:U1 snRNA 3'-end processing"/>
    <property type="evidence" value="ECO:0007669"/>
    <property type="project" value="TreeGrafter"/>
</dbReference>
<dbReference type="GO" id="GO:0071038">
    <property type="term" value="P:TRAMP-dependent tRNA surveillance pathway"/>
    <property type="evidence" value="ECO:0007669"/>
    <property type="project" value="TreeGrafter"/>
</dbReference>
<evidence type="ECO:0000256" key="3">
    <source>
        <dbReference type="ARBA" id="ARBA00006678"/>
    </source>
</evidence>
<dbReference type="InterPro" id="IPR015847">
    <property type="entry name" value="ExoRNase_PH_dom2"/>
</dbReference>
<name>A0A250X9K2_9CHLO</name>
<evidence type="ECO:0000256" key="1">
    <source>
        <dbReference type="ARBA" id="ARBA00004496"/>
    </source>
</evidence>
<comment type="caution">
    <text evidence="9">The sequence shown here is derived from an EMBL/GenBank/DDBJ whole genome shotgun (WGS) entry which is preliminary data.</text>
</comment>
<keyword evidence="10" id="KW-1185">Reference proteome</keyword>
<dbReference type="InterPro" id="IPR001247">
    <property type="entry name" value="ExoRNase_PH_dom1"/>
</dbReference>
<dbReference type="GO" id="GO:0000467">
    <property type="term" value="P:exonucleolytic trimming to generate mature 3'-end of 5.8S rRNA from tricistronic rRNA transcript (SSU-rRNA, 5.8S rRNA, LSU-rRNA)"/>
    <property type="evidence" value="ECO:0007669"/>
    <property type="project" value="TreeGrafter"/>
</dbReference>
<dbReference type="Gene3D" id="3.30.230.70">
    <property type="entry name" value="GHMP Kinase, N-terminal domain"/>
    <property type="match status" value="1"/>
</dbReference>
<gene>
    <name evidence="9" type="ORF">CEUSTIGMA_g7225.t1</name>
</gene>
<dbReference type="GO" id="GO:0034475">
    <property type="term" value="P:U4 snRNA 3'-end processing"/>
    <property type="evidence" value="ECO:0007669"/>
    <property type="project" value="TreeGrafter"/>
</dbReference>
<dbReference type="GO" id="GO:0034476">
    <property type="term" value="P:U5 snRNA 3'-end processing"/>
    <property type="evidence" value="ECO:0007669"/>
    <property type="project" value="TreeGrafter"/>
</dbReference>
<dbReference type="InterPro" id="IPR027408">
    <property type="entry name" value="PNPase/RNase_PH_dom_sf"/>
</dbReference>
<dbReference type="PANTHER" id="PTHR11097">
    <property type="entry name" value="EXOSOME COMPLEX EXONUCLEASE RIBOSOMAL RNA PROCESSING PROTEIN"/>
    <property type="match status" value="1"/>
</dbReference>
<sequence>MSQSERDYCSRCIELGMRLDGRANDDYRPVEVQLGIIAQANGSSRLRLGLTDVIAGVKVEVGRPDSGHPDVGRVHVTVECSSCASPDYEGRGGESWGSQLAHALERSLSPLKPTEGYGIDLGALNIISGKSCWHLYLDALVLNDDGNVLDALSMACYCALGNTKIPRVEIVAGENGEEPEIELDDDMDNSIRINLHSVPVITSVSQVANAYAVDLTLQEEDCSSSTLHVAVGSRGNVCGVTKEGFSSMDPSTMVAMLETAQRTSPKLIRGLLKLLDVT</sequence>
<proteinExistence type="inferred from homology"/>
<dbReference type="GO" id="GO:0000176">
    <property type="term" value="C:nuclear exosome (RNase complex)"/>
    <property type="evidence" value="ECO:0007669"/>
    <property type="project" value="TreeGrafter"/>
</dbReference>
<dbReference type="STRING" id="1157962.A0A250X9K2"/>